<dbReference type="InterPro" id="IPR029044">
    <property type="entry name" value="Nucleotide-diphossugar_trans"/>
</dbReference>
<feature type="domain" description="Glycosyltransferase 2-like" evidence="1">
    <location>
        <begin position="5"/>
        <end position="140"/>
    </location>
</feature>
<proteinExistence type="predicted"/>
<dbReference type="Gene3D" id="3.90.550.10">
    <property type="entry name" value="Spore Coat Polysaccharide Biosynthesis Protein SpsA, Chain A"/>
    <property type="match status" value="1"/>
</dbReference>
<evidence type="ECO:0000313" key="2">
    <source>
        <dbReference type="EMBL" id="PIT96799.1"/>
    </source>
</evidence>
<dbReference type="PANTHER" id="PTHR22916:SF3">
    <property type="entry name" value="UDP-GLCNAC:BETAGAL BETA-1,3-N-ACETYLGLUCOSAMINYLTRANSFERASE-LIKE PROTEIN 1"/>
    <property type="match status" value="1"/>
</dbReference>
<dbReference type="PANTHER" id="PTHR22916">
    <property type="entry name" value="GLYCOSYLTRANSFERASE"/>
    <property type="match status" value="1"/>
</dbReference>
<evidence type="ECO:0000259" key="1">
    <source>
        <dbReference type="Pfam" id="PF00535"/>
    </source>
</evidence>
<dbReference type="GO" id="GO:0016758">
    <property type="term" value="F:hexosyltransferase activity"/>
    <property type="evidence" value="ECO:0007669"/>
    <property type="project" value="UniProtKB-ARBA"/>
</dbReference>
<dbReference type="InterPro" id="IPR001173">
    <property type="entry name" value="Glyco_trans_2-like"/>
</dbReference>
<name>A0A2M6WVI2_9BACT</name>
<dbReference type="EMBL" id="PFAA01000024">
    <property type="protein sequence ID" value="PIT96799.1"/>
    <property type="molecule type" value="Genomic_DNA"/>
</dbReference>
<protein>
    <recommendedName>
        <fullName evidence="1">Glycosyltransferase 2-like domain-containing protein</fullName>
    </recommendedName>
</protein>
<dbReference type="SUPFAM" id="SSF53448">
    <property type="entry name" value="Nucleotide-diphospho-sugar transferases"/>
    <property type="match status" value="1"/>
</dbReference>
<sequence length="300" mass="35094">MKSLSYIIATKNKLPYLKIGLEKLIANKKPDEEILVADGASTDGTKEYLERLRRDGKIEDFISEPDYGLAHALNKLVLRSNGELLKYLSDDDVFDYKIIEICKKFMLEHPEIDLINTEGGSLNNPFKMLREKDPLQIVRSLNYVNEFKKWQIDHKPFYFCDLGILFRKSSLPIIGLWNTLFPGPDIELSLRTSAGKVKIAWYTGYSYVNISNPQSVSVVFMKRTKNLTDRLNKFYLDKNPEPIFIVKIKILKNKLKMFFSPKEKQIPMDFQKEWPKLIEISEKWINIKNNQAKTEFLWNK</sequence>
<comment type="caution">
    <text evidence="2">The sequence shown here is derived from an EMBL/GenBank/DDBJ whole genome shotgun (WGS) entry which is preliminary data.</text>
</comment>
<gene>
    <name evidence="2" type="ORF">COT82_00985</name>
</gene>
<dbReference type="CDD" id="cd00761">
    <property type="entry name" value="Glyco_tranf_GTA_type"/>
    <property type="match status" value="1"/>
</dbReference>
<evidence type="ECO:0000313" key="3">
    <source>
        <dbReference type="Proteomes" id="UP000230481"/>
    </source>
</evidence>
<accession>A0A2M6WVI2</accession>
<dbReference type="Pfam" id="PF00535">
    <property type="entry name" value="Glycos_transf_2"/>
    <property type="match status" value="1"/>
</dbReference>
<dbReference type="AlphaFoldDB" id="A0A2M6WVI2"/>
<organism evidence="2 3">
    <name type="scientific">Candidatus Campbellbacteria bacterium CG10_big_fil_rev_8_21_14_0_10_35_52</name>
    <dbReference type="NCBI Taxonomy" id="1974527"/>
    <lineage>
        <taxon>Bacteria</taxon>
        <taxon>Candidatus Campbelliibacteriota</taxon>
    </lineage>
</organism>
<reference evidence="3" key="1">
    <citation type="submission" date="2017-09" db="EMBL/GenBank/DDBJ databases">
        <title>Depth-based differentiation of microbial function through sediment-hosted aquifers and enrichment of novel symbionts in the deep terrestrial subsurface.</title>
        <authorList>
            <person name="Probst A.J."/>
            <person name="Ladd B."/>
            <person name="Jarett J.K."/>
            <person name="Geller-Mcgrath D.E."/>
            <person name="Sieber C.M.K."/>
            <person name="Emerson J.B."/>
            <person name="Anantharaman K."/>
            <person name="Thomas B.C."/>
            <person name="Malmstrom R."/>
            <person name="Stieglmeier M."/>
            <person name="Klingl A."/>
            <person name="Woyke T."/>
            <person name="Ryan C.M."/>
            <person name="Banfield J.F."/>
        </authorList>
    </citation>
    <scope>NUCLEOTIDE SEQUENCE [LARGE SCALE GENOMIC DNA]</scope>
</reference>
<dbReference type="Proteomes" id="UP000230481">
    <property type="component" value="Unassembled WGS sequence"/>
</dbReference>